<dbReference type="AlphaFoldDB" id="A0A0F9UAX9"/>
<proteinExistence type="predicted"/>
<accession>A0A0F9UAX9</accession>
<dbReference type="EMBL" id="LAZR01001096">
    <property type="protein sequence ID" value="KKN50768.1"/>
    <property type="molecule type" value="Genomic_DNA"/>
</dbReference>
<sequence length="109" mass="12628">MDTSETYIKMADCPEIQGMQEQTYVAEAKQGDIVRRGELVYAVNPTTSRTIWLPLQDELHPMSGLTWMDYDRKCAEVQERFGWLTKEMAGIQVVMKEKHGKVWDGEEWG</sequence>
<name>A0A0F9UAX9_9ZZZZ</name>
<reference evidence="1" key="1">
    <citation type="journal article" date="2015" name="Nature">
        <title>Complex archaea that bridge the gap between prokaryotes and eukaryotes.</title>
        <authorList>
            <person name="Spang A."/>
            <person name="Saw J.H."/>
            <person name="Jorgensen S.L."/>
            <person name="Zaremba-Niedzwiedzka K."/>
            <person name="Martijn J."/>
            <person name="Lind A.E."/>
            <person name="van Eijk R."/>
            <person name="Schleper C."/>
            <person name="Guy L."/>
            <person name="Ettema T.J."/>
        </authorList>
    </citation>
    <scope>NUCLEOTIDE SEQUENCE</scope>
</reference>
<gene>
    <name evidence="1" type="ORF">LCGC14_0629380</name>
</gene>
<organism evidence="1">
    <name type="scientific">marine sediment metagenome</name>
    <dbReference type="NCBI Taxonomy" id="412755"/>
    <lineage>
        <taxon>unclassified sequences</taxon>
        <taxon>metagenomes</taxon>
        <taxon>ecological metagenomes</taxon>
    </lineage>
</organism>
<comment type="caution">
    <text evidence="1">The sequence shown here is derived from an EMBL/GenBank/DDBJ whole genome shotgun (WGS) entry which is preliminary data.</text>
</comment>
<evidence type="ECO:0000313" key="1">
    <source>
        <dbReference type="EMBL" id="KKN50768.1"/>
    </source>
</evidence>
<protein>
    <submittedName>
        <fullName evidence="1">Uncharacterized protein</fullName>
    </submittedName>
</protein>